<dbReference type="EMBL" id="CM020619">
    <property type="protein sequence ID" value="KAK1864681.1"/>
    <property type="molecule type" value="Genomic_DNA"/>
</dbReference>
<proteinExistence type="predicted"/>
<name>A0ACC3C4J8_PYRYE</name>
<protein>
    <submittedName>
        <fullName evidence="1">Uncharacterized protein</fullName>
    </submittedName>
</protein>
<evidence type="ECO:0000313" key="2">
    <source>
        <dbReference type="Proteomes" id="UP000798662"/>
    </source>
</evidence>
<comment type="caution">
    <text evidence="1">The sequence shown here is derived from an EMBL/GenBank/DDBJ whole genome shotgun (WGS) entry which is preliminary data.</text>
</comment>
<accession>A0ACC3C4J8</accession>
<sequence length="73" mass="7126">MVVAVVGAVLSDVAVAVAVAMVALVAEEVAATVQGPFLEEPPGAGRTAATIGHGRGRFSSGSPVDVVSIVVRG</sequence>
<reference evidence="1" key="1">
    <citation type="submission" date="2019-11" db="EMBL/GenBank/DDBJ databases">
        <title>Nori genome reveals adaptations in red seaweeds to the harsh intertidal environment.</title>
        <authorList>
            <person name="Wang D."/>
            <person name="Mao Y."/>
        </authorList>
    </citation>
    <scope>NUCLEOTIDE SEQUENCE</scope>
    <source>
        <tissue evidence="1">Gametophyte</tissue>
    </source>
</reference>
<evidence type="ECO:0000313" key="1">
    <source>
        <dbReference type="EMBL" id="KAK1864681.1"/>
    </source>
</evidence>
<dbReference type="Proteomes" id="UP000798662">
    <property type="component" value="Chromosome 2"/>
</dbReference>
<keyword evidence="2" id="KW-1185">Reference proteome</keyword>
<gene>
    <name evidence="1" type="ORF">I4F81_007225</name>
</gene>
<organism evidence="1 2">
    <name type="scientific">Pyropia yezoensis</name>
    <name type="common">Susabi-nori</name>
    <name type="synonym">Porphyra yezoensis</name>
    <dbReference type="NCBI Taxonomy" id="2788"/>
    <lineage>
        <taxon>Eukaryota</taxon>
        <taxon>Rhodophyta</taxon>
        <taxon>Bangiophyceae</taxon>
        <taxon>Bangiales</taxon>
        <taxon>Bangiaceae</taxon>
        <taxon>Pyropia</taxon>
    </lineage>
</organism>